<keyword evidence="8" id="KW-0999">Mitochondrion inner membrane</keyword>
<comment type="similarity">
    <text evidence="3">Belongs to the complex I NDUFA1 subunit family.</text>
</comment>
<dbReference type="OrthoDB" id="1920692at2759"/>
<evidence type="ECO:0000256" key="5">
    <source>
        <dbReference type="ARBA" id="ARBA00022448"/>
    </source>
</evidence>
<evidence type="ECO:0000256" key="10">
    <source>
        <dbReference type="ARBA" id="ARBA00022989"/>
    </source>
</evidence>
<keyword evidence="6" id="KW-0679">Respiratory chain</keyword>
<comment type="subcellular location">
    <subcellularLocation>
        <location evidence="2">Mitochondrion inner membrane</location>
        <topology evidence="2">Single-pass membrane protein</topology>
        <orientation evidence="2">Matrix side</orientation>
    </subcellularLocation>
</comment>
<dbReference type="AlphaFoldDB" id="A0A8S1J7R1"/>
<name>A0A8S1J7R1_9CHLO</name>
<gene>
    <name evidence="13" type="ORF">OSTQU699_LOCUS8586</name>
</gene>
<accession>A0A8S1J7R1</accession>
<sequence>MSWWESAVPFGLIVGALMAMGNSQYLANHLYYGKPKATGLDEWDRVMARRDDRLKDGAFKKVTGCPPLMCCSVCFVLSWVVSTAGCLVAGRRPALWVVRRLTAYRTQVTLPQQKEKGPTMCGLLQLGNASELALRSCRRYFATTERNESHDARPSPHREWREAEFCITEGNAAVSRVGWGRTRCGVCPCPRSHDFLKFDLCVCVDVPIPAALVPFPPWDSCLGFFTFSKDRHSICGAQYDPWRGNDLL</sequence>
<comment type="function">
    <text evidence="1">Accessory subunit of the mitochondrial membrane respiratory chain NADH dehydrogenase (Complex I), that is believed not to be involved in catalysis. Complex I functions in the transfer of electrons from NADH to the respiratory chain. The immediate electron acceptor for the enzyme is believed to be ubiquinone.</text>
</comment>
<evidence type="ECO:0000313" key="13">
    <source>
        <dbReference type="EMBL" id="CAD7703229.1"/>
    </source>
</evidence>
<keyword evidence="7" id="KW-0812">Transmembrane</keyword>
<proteinExistence type="inferred from homology"/>
<organism evidence="13 14">
    <name type="scientific">Ostreobium quekettii</name>
    <dbReference type="NCBI Taxonomy" id="121088"/>
    <lineage>
        <taxon>Eukaryota</taxon>
        <taxon>Viridiplantae</taxon>
        <taxon>Chlorophyta</taxon>
        <taxon>core chlorophytes</taxon>
        <taxon>Ulvophyceae</taxon>
        <taxon>TCBD clade</taxon>
        <taxon>Bryopsidales</taxon>
        <taxon>Ostreobineae</taxon>
        <taxon>Ostreobiaceae</taxon>
        <taxon>Ostreobium</taxon>
    </lineage>
</organism>
<keyword evidence="9" id="KW-0249">Electron transport</keyword>
<evidence type="ECO:0000256" key="4">
    <source>
        <dbReference type="ARBA" id="ARBA00016392"/>
    </source>
</evidence>
<evidence type="ECO:0000256" key="3">
    <source>
        <dbReference type="ARBA" id="ARBA00009960"/>
    </source>
</evidence>
<dbReference type="Pfam" id="PF15879">
    <property type="entry name" value="MWFE"/>
    <property type="match status" value="1"/>
</dbReference>
<keyword evidence="12" id="KW-0472">Membrane</keyword>
<dbReference type="GO" id="GO:0005743">
    <property type="term" value="C:mitochondrial inner membrane"/>
    <property type="evidence" value="ECO:0007669"/>
    <property type="project" value="UniProtKB-SubCell"/>
</dbReference>
<keyword evidence="11" id="KW-0496">Mitochondrion</keyword>
<evidence type="ECO:0000256" key="9">
    <source>
        <dbReference type="ARBA" id="ARBA00022982"/>
    </source>
</evidence>
<dbReference type="InterPro" id="IPR017384">
    <property type="entry name" value="NADH_Ub_cplx-1_asu_su-1"/>
</dbReference>
<evidence type="ECO:0000256" key="8">
    <source>
        <dbReference type="ARBA" id="ARBA00022792"/>
    </source>
</evidence>
<keyword evidence="14" id="KW-1185">Reference proteome</keyword>
<evidence type="ECO:0000256" key="2">
    <source>
        <dbReference type="ARBA" id="ARBA00004298"/>
    </source>
</evidence>
<keyword evidence="5" id="KW-0813">Transport</keyword>
<dbReference type="Proteomes" id="UP000708148">
    <property type="component" value="Unassembled WGS sequence"/>
</dbReference>
<protein>
    <recommendedName>
        <fullName evidence="4">NADH dehydrogenase [ubiquinone] 1 alpha subcomplex subunit 1</fullName>
    </recommendedName>
</protein>
<evidence type="ECO:0000313" key="14">
    <source>
        <dbReference type="Proteomes" id="UP000708148"/>
    </source>
</evidence>
<evidence type="ECO:0000256" key="7">
    <source>
        <dbReference type="ARBA" id="ARBA00022692"/>
    </source>
</evidence>
<evidence type="ECO:0000256" key="11">
    <source>
        <dbReference type="ARBA" id="ARBA00023128"/>
    </source>
</evidence>
<keyword evidence="10" id="KW-1133">Transmembrane helix</keyword>
<comment type="caution">
    <text evidence="13">The sequence shown here is derived from an EMBL/GenBank/DDBJ whole genome shotgun (WGS) entry which is preliminary data.</text>
</comment>
<evidence type="ECO:0000256" key="12">
    <source>
        <dbReference type="ARBA" id="ARBA00023136"/>
    </source>
</evidence>
<dbReference type="EMBL" id="CAJHUC010002126">
    <property type="protein sequence ID" value="CAD7703229.1"/>
    <property type="molecule type" value="Genomic_DNA"/>
</dbReference>
<evidence type="ECO:0000256" key="1">
    <source>
        <dbReference type="ARBA" id="ARBA00003195"/>
    </source>
</evidence>
<dbReference type="PANTHER" id="PTHR17098">
    <property type="entry name" value="NADH-UBIQUINONE OXIDOREDUCTASE MWFE SUBUNIT"/>
    <property type="match status" value="1"/>
</dbReference>
<reference evidence="13" key="1">
    <citation type="submission" date="2020-12" db="EMBL/GenBank/DDBJ databases">
        <authorList>
            <person name="Iha C."/>
        </authorList>
    </citation>
    <scope>NUCLEOTIDE SEQUENCE</scope>
</reference>
<dbReference type="PANTHER" id="PTHR17098:SF2">
    <property type="entry name" value="NADH DEHYDROGENASE [UBIQUINONE] 1 ALPHA SUBCOMPLEX SUBUNIT 1"/>
    <property type="match status" value="1"/>
</dbReference>
<evidence type="ECO:0000256" key="6">
    <source>
        <dbReference type="ARBA" id="ARBA00022660"/>
    </source>
</evidence>